<gene>
    <name evidence="2" type="ORF">CIHG_02439</name>
</gene>
<protein>
    <submittedName>
        <fullName evidence="2">Uncharacterized protein</fullName>
    </submittedName>
</protein>
<evidence type="ECO:0000313" key="2">
    <source>
        <dbReference type="EMBL" id="KMU84653.1"/>
    </source>
</evidence>
<feature type="compositionally biased region" description="Basic and acidic residues" evidence="1">
    <location>
        <begin position="8"/>
        <end position="26"/>
    </location>
</feature>
<proteinExistence type="predicted"/>
<dbReference type="EMBL" id="DS016985">
    <property type="protein sequence ID" value="KMU84653.1"/>
    <property type="molecule type" value="Genomic_DNA"/>
</dbReference>
<name>A0A0J8UBY2_COCIT</name>
<reference evidence="3" key="1">
    <citation type="journal article" date="2010" name="Genome Res.">
        <title>Population genomic sequencing of Coccidioides fungi reveals recent hybridization and transposon control.</title>
        <authorList>
            <person name="Neafsey D.E."/>
            <person name="Barker B.M."/>
            <person name="Sharpton T.J."/>
            <person name="Stajich J.E."/>
            <person name="Park D.J."/>
            <person name="Whiston E."/>
            <person name="Hung C.-Y."/>
            <person name="McMahan C."/>
            <person name="White J."/>
            <person name="Sykes S."/>
            <person name="Heiman D."/>
            <person name="Young S."/>
            <person name="Zeng Q."/>
            <person name="Abouelleil A."/>
            <person name="Aftuck L."/>
            <person name="Bessette D."/>
            <person name="Brown A."/>
            <person name="FitzGerald M."/>
            <person name="Lui A."/>
            <person name="Macdonald J.P."/>
            <person name="Priest M."/>
            <person name="Orbach M.J."/>
            <person name="Galgiani J.N."/>
            <person name="Kirkland T.N."/>
            <person name="Cole G.T."/>
            <person name="Birren B.W."/>
            <person name="Henn M.R."/>
            <person name="Taylor J.W."/>
            <person name="Rounsley S.D."/>
        </authorList>
    </citation>
    <scope>NUCLEOTIDE SEQUENCE [LARGE SCALE GENOMIC DNA]</scope>
    <source>
        <strain evidence="3">H538.4</strain>
    </source>
</reference>
<sequence length="107" mass="11676">MGTPSLPKDGRSLEEQGRLAEGDNDHGKERVMIYLSKYAVGFTPAGSPQTLLVGENQGNHKKALLRFGEPKEEAAKMMVWAFVRGRGGGARQDPVADKYNFVPTVDT</sequence>
<feature type="region of interest" description="Disordered" evidence="1">
    <location>
        <begin position="1"/>
        <end position="26"/>
    </location>
</feature>
<dbReference type="AlphaFoldDB" id="A0A0J8UBY2"/>
<evidence type="ECO:0000256" key="1">
    <source>
        <dbReference type="SAM" id="MobiDB-lite"/>
    </source>
</evidence>
<evidence type="ECO:0000313" key="3">
    <source>
        <dbReference type="Proteomes" id="UP000054563"/>
    </source>
</evidence>
<dbReference type="VEuPathDB" id="FungiDB:CIHG_02439"/>
<accession>A0A0J8UBY2</accession>
<organism evidence="2 3">
    <name type="scientific">Coccidioides immitis H538.4</name>
    <dbReference type="NCBI Taxonomy" id="396776"/>
    <lineage>
        <taxon>Eukaryota</taxon>
        <taxon>Fungi</taxon>
        <taxon>Dikarya</taxon>
        <taxon>Ascomycota</taxon>
        <taxon>Pezizomycotina</taxon>
        <taxon>Eurotiomycetes</taxon>
        <taxon>Eurotiomycetidae</taxon>
        <taxon>Onygenales</taxon>
        <taxon>Onygenaceae</taxon>
        <taxon>Coccidioides</taxon>
    </lineage>
</organism>
<dbReference type="Proteomes" id="UP000054563">
    <property type="component" value="Unassembled WGS sequence"/>
</dbReference>